<evidence type="ECO:0000313" key="3">
    <source>
        <dbReference type="Proteomes" id="UP000636800"/>
    </source>
</evidence>
<proteinExistence type="predicted"/>
<sequence length="396" mass="42487">MELGKLPADFPSLAASVSDPSADFPSLSAASASKSSRKKKPQPISLAEFSGGKSVSHGAASRSRPGDSLLSKGLTPEEVLLLPTGPRERTAEEIERSSRGFGYSSYGNSGGRRIDGSGARSSGDEARRNSLNRDLAPSRADEVDDWGSTKRSVAAPDRRERGVGLFDSHSRADEVDDWISKKTTASRFDGTRKIDGGGLDGLREKRGSFEMFSKERSPMSGADGETWGKKKEEVGRVDLDTWGRRREESGRADSNTWGRKEEVHSNGGGVGRPRLVLQPRSVPLDNGDGVANGGVLKEESVVLVGRAKVSNPFGAARPREEVLAEKGQDWKKLDEKLEPMKVMEGVPSGPSFGKKGTSFRNGISDDDCSERSLRKENTSAAAAPREQDEPATSPGN</sequence>
<feature type="region of interest" description="Disordered" evidence="1">
    <location>
        <begin position="342"/>
        <end position="396"/>
    </location>
</feature>
<dbReference type="PANTHER" id="PTHR32091">
    <property type="entry name" value="EUKARYOTIC TRANSLATION INITIATION FACTOR 4B"/>
    <property type="match status" value="1"/>
</dbReference>
<dbReference type="EMBL" id="JADCNL010000012">
    <property type="protein sequence ID" value="KAG0457488.1"/>
    <property type="molecule type" value="Genomic_DNA"/>
</dbReference>
<dbReference type="GO" id="GO:0003743">
    <property type="term" value="F:translation initiation factor activity"/>
    <property type="evidence" value="ECO:0007669"/>
    <property type="project" value="InterPro"/>
</dbReference>
<dbReference type="GO" id="GO:0003729">
    <property type="term" value="F:mRNA binding"/>
    <property type="evidence" value="ECO:0007669"/>
    <property type="project" value="TreeGrafter"/>
</dbReference>
<evidence type="ECO:0000313" key="2">
    <source>
        <dbReference type="EMBL" id="KAG0457488.1"/>
    </source>
</evidence>
<feature type="compositionally biased region" description="Basic and acidic residues" evidence="1">
    <location>
        <begin position="156"/>
        <end position="165"/>
    </location>
</feature>
<reference evidence="2 3" key="1">
    <citation type="journal article" date="2020" name="Nat. Food">
        <title>A phased Vanilla planifolia genome enables genetic improvement of flavour and production.</title>
        <authorList>
            <person name="Hasing T."/>
            <person name="Tang H."/>
            <person name="Brym M."/>
            <person name="Khazi F."/>
            <person name="Huang T."/>
            <person name="Chambers A.H."/>
        </authorList>
    </citation>
    <scope>NUCLEOTIDE SEQUENCE [LARGE SCALE GENOMIC DNA]</scope>
    <source>
        <tissue evidence="2">Leaf</tissue>
    </source>
</reference>
<dbReference type="PANTHER" id="PTHR32091:SF17">
    <property type="entry name" value="EUKARYOTIC TRANSLATION INITIATION FACTOR 4B3"/>
    <property type="match status" value="1"/>
</dbReference>
<dbReference type="InterPro" id="IPR010433">
    <property type="entry name" value="EIF-4B_pln"/>
</dbReference>
<name>A0A835PUH5_VANPL</name>
<feature type="compositionally biased region" description="Basic and acidic residues" evidence="1">
    <location>
        <begin position="226"/>
        <end position="251"/>
    </location>
</feature>
<feature type="region of interest" description="Disordered" evidence="1">
    <location>
        <begin position="188"/>
        <end position="293"/>
    </location>
</feature>
<dbReference type="Proteomes" id="UP000636800">
    <property type="component" value="Chromosome 12"/>
</dbReference>
<feature type="compositionally biased region" description="Basic and acidic residues" evidence="1">
    <location>
        <begin position="86"/>
        <end position="98"/>
    </location>
</feature>
<accession>A0A835PUH5</accession>
<feature type="compositionally biased region" description="Basic and acidic residues" evidence="1">
    <location>
        <begin position="189"/>
        <end position="217"/>
    </location>
</feature>
<comment type="caution">
    <text evidence="2">The sequence shown here is derived from an EMBL/GenBank/DDBJ whole genome shotgun (WGS) entry which is preliminary data.</text>
</comment>
<feature type="region of interest" description="Disordered" evidence="1">
    <location>
        <begin position="1"/>
        <end position="165"/>
    </location>
</feature>
<gene>
    <name evidence="2" type="ORF">HPP92_022645</name>
</gene>
<evidence type="ECO:0000256" key="1">
    <source>
        <dbReference type="SAM" id="MobiDB-lite"/>
    </source>
</evidence>
<organism evidence="2 3">
    <name type="scientific">Vanilla planifolia</name>
    <name type="common">Vanilla</name>
    <dbReference type="NCBI Taxonomy" id="51239"/>
    <lineage>
        <taxon>Eukaryota</taxon>
        <taxon>Viridiplantae</taxon>
        <taxon>Streptophyta</taxon>
        <taxon>Embryophyta</taxon>
        <taxon>Tracheophyta</taxon>
        <taxon>Spermatophyta</taxon>
        <taxon>Magnoliopsida</taxon>
        <taxon>Liliopsida</taxon>
        <taxon>Asparagales</taxon>
        <taxon>Orchidaceae</taxon>
        <taxon>Vanilloideae</taxon>
        <taxon>Vanilleae</taxon>
        <taxon>Vanilla</taxon>
    </lineage>
</organism>
<keyword evidence="3" id="KW-1185">Reference proteome</keyword>
<dbReference type="AlphaFoldDB" id="A0A835PUH5"/>
<protein>
    <submittedName>
        <fullName evidence="2">Uncharacterized protein</fullName>
    </submittedName>
</protein>
<dbReference type="Pfam" id="PF06273">
    <property type="entry name" value="eIF-4B"/>
    <property type="match status" value="2"/>
</dbReference>